<reference evidence="2" key="1">
    <citation type="journal article" date="2012" name="Proc. Natl. Acad. Sci. U.S.A.">
        <title>Genome sequence of the button mushroom Agaricus bisporus reveals mechanisms governing adaptation to a humic-rich ecological niche.</title>
        <authorList>
            <person name="Morin E."/>
            <person name="Kohler A."/>
            <person name="Baker A.R."/>
            <person name="Foulongne-Oriol M."/>
            <person name="Lombard V."/>
            <person name="Nagy L.G."/>
            <person name="Ohm R.A."/>
            <person name="Patyshakuliyeva A."/>
            <person name="Brun A."/>
            <person name="Aerts A.L."/>
            <person name="Bailey A.M."/>
            <person name="Billette C."/>
            <person name="Coutinho P.M."/>
            <person name="Deakin G."/>
            <person name="Doddapaneni H."/>
            <person name="Floudas D."/>
            <person name="Grimwood J."/>
            <person name="Hilden K."/>
            <person name="Kuees U."/>
            <person name="LaButti K.M."/>
            <person name="Lapidus A."/>
            <person name="Lindquist E.A."/>
            <person name="Lucas S.M."/>
            <person name="Murat C."/>
            <person name="Riley R.W."/>
            <person name="Salamov A.A."/>
            <person name="Schmutz J."/>
            <person name="Subramanian V."/>
            <person name="Woesten H.A.B."/>
            <person name="Xu J."/>
            <person name="Eastwood D.C."/>
            <person name="Foster G.D."/>
            <person name="Sonnenberg A.S."/>
            <person name="Cullen D."/>
            <person name="de Vries R.P."/>
            <person name="Lundell T."/>
            <person name="Hibbett D.S."/>
            <person name="Henrissat B."/>
            <person name="Burton K.S."/>
            <person name="Kerrigan R.W."/>
            <person name="Challen M.P."/>
            <person name="Grigoriev I.V."/>
            <person name="Martin F."/>
        </authorList>
    </citation>
    <scope>NUCLEOTIDE SEQUENCE [LARGE SCALE GENOMIC DNA]</scope>
    <source>
        <strain evidence="2">JB137-S8 / ATCC MYA-4627 / FGSC 10392</strain>
    </source>
</reference>
<dbReference type="AlphaFoldDB" id="K5XNK4"/>
<protein>
    <submittedName>
        <fullName evidence="1">Uncharacterized protein</fullName>
    </submittedName>
</protein>
<gene>
    <name evidence="1" type="ORF">AGABI1DRAFT_94325</name>
</gene>
<sequence length="120" mass="13571">MAMAIYPDVQKKAQAELDRVLDQAFHEPVAPLGILMRMNTMVIISRKVNFFMILNSTKNISFSTQTISSNTAHHKFALNENGKAREIRAEMTERLDCVAGIVKLYINIVRISKKVVFSSN</sequence>
<dbReference type="EMBL" id="JH971404">
    <property type="protein sequence ID" value="EKM76230.1"/>
    <property type="molecule type" value="Genomic_DNA"/>
</dbReference>
<name>K5XNK4_AGABU</name>
<dbReference type="InParanoid" id="K5XNK4"/>
<evidence type="ECO:0000313" key="1">
    <source>
        <dbReference type="EMBL" id="EKM76230.1"/>
    </source>
</evidence>
<accession>K5XNK4</accession>
<organism evidence="1 2">
    <name type="scientific">Agaricus bisporus var. burnettii (strain JB137-S8 / ATCC MYA-4627 / FGSC 10392)</name>
    <name type="common">White button mushroom</name>
    <dbReference type="NCBI Taxonomy" id="597362"/>
    <lineage>
        <taxon>Eukaryota</taxon>
        <taxon>Fungi</taxon>
        <taxon>Dikarya</taxon>
        <taxon>Basidiomycota</taxon>
        <taxon>Agaricomycotina</taxon>
        <taxon>Agaricomycetes</taxon>
        <taxon>Agaricomycetidae</taxon>
        <taxon>Agaricales</taxon>
        <taxon>Agaricineae</taxon>
        <taxon>Agaricaceae</taxon>
        <taxon>Agaricus</taxon>
    </lineage>
</organism>
<keyword evidence="2" id="KW-1185">Reference proteome</keyword>
<evidence type="ECO:0000313" key="2">
    <source>
        <dbReference type="Proteomes" id="UP000008493"/>
    </source>
</evidence>
<dbReference type="RefSeq" id="XP_007333184.1">
    <property type="nucleotide sequence ID" value="XM_007333122.1"/>
</dbReference>
<dbReference type="HOGENOM" id="CLU_2049003_0_0_1"/>
<dbReference type="GeneID" id="18832556"/>
<dbReference type="Proteomes" id="UP000008493">
    <property type="component" value="Unassembled WGS sequence"/>
</dbReference>
<dbReference type="OrthoDB" id="2789670at2759"/>
<proteinExistence type="predicted"/>
<dbReference type="KEGG" id="abp:AGABI1DRAFT94325"/>